<dbReference type="Proteomes" id="UP000294095">
    <property type="component" value="Segment"/>
</dbReference>
<accession>A0A481V6X9</accession>
<dbReference type="EMBL" id="MK310226">
    <property type="protein sequence ID" value="QBI90061.1"/>
    <property type="molecule type" value="Genomic_DNA"/>
</dbReference>
<sequence length="76" mass="8431">MPETIPEECQLCRLLDYRGDEINAPSHSIEVRREDGGIKIVYLCQRCATEMGWADDPTLDPLDRGAGAVDRGGQRA</sequence>
<organism evidence="1 2">
    <name type="scientific">Halobacterium phage ChaoS9</name>
    <dbReference type="NCBI Taxonomy" id="2847105"/>
    <lineage>
        <taxon>Viruses</taxon>
        <taxon>Duplodnaviria</taxon>
        <taxon>Heunggongvirae</taxon>
        <taxon>Uroviricota</taxon>
        <taxon>Caudoviricetes</taxon>
        <taxon>Vertoviridae</taxon>
        <taxon>Chaovirus</taxon>
        <taxon>Chaovirus bigenum</taxon>
        <taxon>Chaovirus ChaoS9</taxon>
    </lineage>
</organism>
<proteinExistence type="predicted"/>
<gene>
    <name evidence="1" type="ORF">ChaoS9_280</name>
</gene>
<evidence type="ECO:0000313" key="1">
    <source>
        <dbReference type="EMBL" id="QBI90061.1"/>
    </source>
</evidence>
<name>A0A481V6X9_9CAUD</name>
<evidence type="ECO:0000313" key="2">
    <source>
        <dbReference type="Proteomes" id="UP000294095"/>
    </source>
</evidence>
<protein>
    <submittedName>
        <fullName evidence="1">Uncharacterized protein</fullName>
    </submittedName>
</protein>
<keyword evidence="2" id="KW-1185">Reference proteome</keyword>
<reference evidence="2" key="1">
    <citation type="journal article" date="2019" name="Genes (Basel)">
        <title>Halobacterium salinarum virus ChaoS9, a Novel Halovirus Related to PhiH1 and PhiCh1.</title>
        <authorList>
            <person name="Dyall-Smith M."/>
            <person name="Palm P."/>
            <person name="Wanner G."/>
            <person name="Witte A."/>
            <person name="Oesterhelt D."/>
            <person name="Pfeiffer F."/>
        </authorList>
    </citation>
    <scope>NUCLEOTIDE SEQUENCE [LARGE SCALE GENOMIC DNA]</scope>
</reference>